<dbReference type="Pfam" id="PF00078">
    <property type="entry name" value="RVT_1"/>
    <property type="match status" value="1"/>
</dbReference>
<evidence type="ECO:0000259" key="3">
    <source>
        <dbReference type="PROSITE" id="PS50158"/>
    </source>
</evidence>
<dbReference type="PROSITE" id="PS50158">
    <property type="entry name" value="ZF_CCHC"/>
    <property type="match status" value="1"/>
</dbReference>
<accession>A0A151S8U7</accession>
<dbReference type="Pfam" id="PF14111">
    <property type="entry name" value="DUF4283"/>
    <property type="match status" value="1"/>
</dbReference>
<dbReference type="PANTHER" id="PTHR31286">
    <property type="entry name" value="GLYCINE-RICH CELL WALL STRUCTURAL PROTEIN 1.8-LIKE"/>
    <property type="match status" value="1"/>
</dbReference>
<dbReference type="AlphaFoldDB" id="A0A151S8U7"/>
<keyword evidence="5" id="KW-1185">Reference proteome</keyword>
<dbReference type="Gene3D" id="3.60.10.10">
    <property type="entry name" value="Endonuclease/exonuclease/phosphatase"/>
    <property type="match status" value="1"/>
</dbReference>
<dbReference type="InterPro" id="IPR040256">
    <property type="entry name" value="At4g02000-like"/>
</dbReference>
<sequence length="591" mass="67875">MKDRLRASWKLEGDFDIIDVSNGFFLVNFDLNADKEKIMHGGPWMIFDHYLTVRQWDPEFSALESKVDKTLVWVRFPGLGMVYYNESVLLTIAAANGRPIKVDLNTLNMNRGRFARVCVEIDLNSPVVGKFCLNDRWHKVEYEGLHLLCTGCGCYGHLIRECPKTVFESTKKHEDGFENTQKEEEIHKASNQIETQPISKTEGNSKAQSSIPIDVHGEWMIVTRKKRNTPQERKILGQGKIHKGSSFGNPSKNGIISDKEKEKNLQFKDLTTQEDFTTLEVKMFSQAITFKVSSKASHWICTAIYANPHRHIRQALWDHLDSVREEVSLPWLVLGDFNEVTCASEVQGGHFSPAKATRFNETIDKCKLLDLENWVRFGDRNTKFFHTQTLVCRKRNKIHGLFLDDGTWSTDQEVLRFEARRYFLSLFSNENMSNSHTFHNKIIPQLRQDEANLLMAPVTMEEVHSTILGMKSMKSPGPDGFQPFFYKKYWPIVGKDLYIMVQNAFRYGFADSNLLDTLIVLIPKVDHPSNLKEFRPISLCNVAYKVIMKVLVKRIRPFISNLIGPFQSSFIPGRGTTDNVIMANHSPTKAR</sequence>
<evidence type="ECO:0000256" key="2">
    <source>
        <dbReference type="SAM" id="MobiDB-lite"/>
    </source>
</evidence>
<evidence type="ECO:0000256" key="1">
    <source>
        <dbReference type="PROSITE-ProRule" id="PRU00047"/>
    </source>
</evidence>
<dbReference type="OMA" id="KASHWIC"/>
<reference evidence="4" key="1">
    <citation type="journal article" date="2012" name="Nat. Biotechnol.">
        <title>Draft genome sequence of pigeonpea (Cajanus cajan), an orphan legume crop of resource-poor farmers.</title>
        <authorList>
            <person name="Varshney R.K."/>
            <person name="Chen W."/>
            <person name="Li Y."/>
            <person name="Bharti A.K."/>
            <person name="Saxena R.K."/>
            <person name="Schlueter J.A."/>
            <person name="Donoghue M.T."/>
            <person name="Azam S."/>
            <person name="Fan G."/>
            <person name="Whaley A.M."/>
            <person name="Farmer A.D."/>
            <person name="Sheridan J."/>
            <person name="Iwata A."/>
            <person name="Tuteja R."/>
            <person name="Penmetsa R.V."/>
            <person name="Wu W."/>
            <person name="Upadhyaya H.D."/>
            <person name="Yang S.P."/>
            <person name="Shah T."/>
            <person name="Saxena K.B."/>
            <person name="Michael T."/>
            <person name="McCombie W.R."/>
            <person name="Yang B."/>
            <person name="Zhang G."/>
            <person name="Yang H."/>
            <person name="Wang J."/>
            <person name="Spillane C."/>
            <person name="Cook D.R."/>
            <person name="May G.D."/>
            <person name="Xu X."/>
            <person name="Jackson S.A."/>
        </authorList>
    </citation>
    <scope>NUCLEOTIDE SEQUENCE [LARGE SCALE GENOMIC DNA]</scope>
</reference>
<dbReference type="InterPro" id="IPR036691">
    <property type="entry name" value="Endo/exonu/phosph_ase_sf"/>
</dbReference>
<dbReference type="InterPro" id="IPR001878">
    <property type="entry name" value="Znf_CCHC"/>
</dbReference>
<feature type="region of interest" description="Disordered" evidence="2">
    <location>
        <begin position="240"/>
        <end position="259"/>
    </location>
</feature>
<dbReference type="Gramene" id="C.cajan_29021.t">
    <property type="protein sequence ID" value="C.cajan_29021.t"/>
    <property type="gene ID" value="C.cajan_29021"/>
</dbReference>
<organism evidence="4 5">
    <name type="scientific">Cajanus cajan</name>
    <name type="common">Pigeon pea</name>
    <name type="synonym">Cajanus indicus</name>
    <dbReference type="NCBI Taxonomy" id="3821"/>
    <lineage>
        <taxon>Eukaryota</taxon>
        <taxon>Viridiplantae</taxon>
        <taxon>Streptophyta</taxon>
        <taxon>Embryophyta</taxon>
        <taxon>Tracheophyta</taxon>
        <taxon>Spermatophyta</taxon>
        <taxon>Magnoliopsida</taxon>
        <taxon>eudicotyledons</taxon>
        <taxon>Gunneridae</taxon>
        <taxon>Pentapetalae</taxon>
        <taxon>rosids</taxon>
        <taxon>fabids</taxon>
        <taxon>Fabales</taxon>
        <taxon>Fabaceae</taxon>
        <taxon>Papilionoideae</taxon>
        <taxon>50 kb inversion clade</taxon>
        <taxon>NPAAA clade</taxon>
        <taxon>indigoferoid/millettioid clade</taxon>
        <taxon>Phaseoleae</taxon>
        <taxon>Cajanus</taxon>
    </lineage>
</organism>
<dbReference type="GO" id="GO:0008270">
    <property type="term" value="F:zinc ion binding"/>
    <property type="evidence" value="ECO:0007669"/>
    <property type="project" value="UniProtKB-KW"/>
</dbReference>
<proteinExistence type="predicted"/>
<dbReference type="GO" id="GO:0003676">
    <property type="term" value="F:nucleic acid binding"/>
    <property type="evidence" value="ECO:0007669"/>
    <property type="project" value="InterPro"/>
</dbReference>
<dbReference type="EMBL" id="KQ483442">
    <property type="protein sequence ID" value="KYP51188.1"/>
    <property type="molecule type" value="Genomic_DNA"/>
</dbReference>
<dbReference type="PANTHER" id="PTHR31286:SF171">
    <property type="entry name" value="CCHC-TYPE DOMAIN-CONTAINING PROTEIN"/>
    <property type="match status" value="1"/>
</dbReference>
<keyword evidence="1" id="KW-0479">Metal-binding</keyword>
<dbReference type="SUPFAM" id="SSF56219">
    <property type="entry name" value="DNase I-like"/>
    <property type="match status" value="1"/>
</dbReference>
<protein>
    <submittedName>
        <fullName evidence="4">Transposon TX1 uncharacterized</fullName>
    </submittedName>
</protein>
<dbReference type="Proteomes" id="UP000075243">
    <property type="component" value="Unassembled WGS sequence"/>
</dbReference>
<name>A0A151S8U7_CAJCA</name>
<dbReference type="SUPFAM" id="SSF56672">
    <property type="entry name" value="DNA/RNA polymerases"/>
    <property type="match status" value="1"/>
</dbReference>
<evidence type="ECO:0000313" key="5">
    <source>
        <dbReference type="Proteomes" id="UP000075243"/>
    </source>
</evidence>
<keyword evidence="1" id="KW-0863">Zinc-finger</keyword>
<feature type="domain" description="CCHC-type" evidence="3">
    <location>
        <begin position="149"/>
        <end position="164"/>
    </location>
</feature>
<keyword evidence="1" id="KW-0862">Zinc</keyword>
<dbReference type="InterPro" id="IPR000477">
    <property type="entry name" value="RT_dom"/>
</dbReference>
<dbReference type="InterPro" id="IPR043502">
    <property type="entry name" value="DNA/RNA_pol_sf"/>
</dbReference>
<dbReference type="STRING" id="3821.A0A151S8U7"/>
<dbReference type="InterPro" id="IPR025558">
    <property type="entry name" value="DUF4283"/>
</dbReference>
<gene>
    <name evidence="4" type="ORF">KK1_026997</name>
</gene>
<evidence type="ECO:0000313" key="4">
    <source>
        <dbReference type="EMBL" id="KYP51188.1"/>
    </source>
</evidence>